<keyword evidence="1" id="KW-0812">Transmembrane</keyword>
<feature type="transmembrane region" description="Helical" evidence="1">
    <location>
        <begin position="342"/>
        <end position="360"/>
    </location>
</feature>
<evidence type="ECO:0000313" key="2">
    <source>
        <dbReference type="EMBL" id="OGZ63380.1"/>
    </source>
</evidence>
<name>A0A1G2HM88_9BACT</name>
<dbReference type="Proteomes" id="UP000177190">
    <property type="component" value="Unassembled WGS sequence"/>
</dbReference>
<evidence type="ECO:0000256" key="1">
    <source>
        <dbReference type="SAM" id="Phobius"/>
    </source>
</evidence>
<reference evidence="2 3" key="1">
    <citation type="journal article" date="2016" name="Nat. Commun.">
        <title>Thousands of microbial genomes shed light on interconnected biogeochemical processes in an aquifer system.</title>
        <authorList>
            <person name="Anantharaman K."/>
            <person name="Brown C.T."/>
            <person name="Hug L.A."/>
            <person name="Sharon I."/>
            <person name="Castelle C.J."/>
            <person name="Probst A.J."/>
            <person name="Thomas B.C."/>
            <person name="Singh A."/>
            <person name="Wilkins M.J."/>
            <person name="Karaoz U."/>
            <person name="Brodie E.L."/>
            <person name="Williams K.H."/>
            <person name="Hubbard S.S."/>
            <person name="Banfield J.F."/>
        </authorList>
    </citation>
    <scope>NUCLEOTIDE SEQUENCE [LARGE SCALE GENOMIC DNA]</scope>
</reference>
<dbReference type="AlphaFoldDB" id="A0A1G2HM88"/>
<organism evidence="2 3">
    <name type="scientific">Candidatus Staskawiczbacteria bacterium RIFCSPHIGHO2_01_FULL_36_16</name>
    <dbReference type="NCBI Taxonomy" id="1802200"/>
    <lineage>
        <taxon>Bacteria</taxon>
        <taxon>Candidatus Staskawicziibacteriota</taxon>
    </lineage>
</organism>
<dbReference type="STRING" id="1802200.A2812_00135"/>
<keyword evidence="1" id="KW-0472">Membrane</keyword>
<comment type="caution">
    <text evidence="2">The sequence shown here is derived from an EMBL/GenBank/DDBJ whole genome shotgun (WGS) entry which is preliminary data.</text>
</comment>
<accession>A0A1G2HM88</accession>
<dbReference type="EMBL" id="MHOM01000037">
    <property type="protein sequence ID" value="OGZ63380.1"/>
    <property type="molecule type" value="Genomic_DNA"/>
</dbReference>
<proteinExistence type="predicted"/>
<protein>
    <submittedName>
        <fullName evidence="2">Uncharacterized protein</fullName>
    </submittedName>
</protein>
<sequence>MDYKTKEFFLILTAIFAVFSVAFGFAVVSLAQYNYGNCNYHAYRDCVGSSIYWFDSCSTRQDLFQDCASLGQTCQYGQCVAKIQPVYMAHQKISCSGNNLYWYDSLGAVNSLYKNCQDANSCTIDSCSGDKCSNILKCDGSTCLTGSADYNSYCASVSNCGNGTCEENLGETSANCPGDCKTNNPNNNPTNLLVSFIAKQDASLQQWDKNVQVQPNSTVYFMIAVNNNSDVSADNVNISVNIPAEISLLGNLKINDVSVAGDIASGINLGSVPSKTSKSVTFEGKAQAFSIQEQKQATTTISAGGSNQSDFVDLSFNPSQSVSASVSSTADNSGFMNFLKRWYLWILAAIVLIFLFIIVFRRFSASA</sequence>
<evidence type="ECO:0000313" key="3">
    <source>
        <dbReference type="Proteomes" id="UP000177190"/>
    </source>
</evidence>
<gene>
    <name evidence="2" type="ORF">A2812_00135</name>
</gene>
<keyword evidence="1" id="KW-1133">Transmembrane helix</keyword>